<evidence type="ECO:0000313" key="10">
    <source>
        <dbReference type="Proteomes" id="UP000078561"/>
    </source>
</evidence>
<dbReference type="OMA" id="DLANPRC"/>
<keyword evidence="4 7" id="KW-1133">Transmembrane helix</keyword>
<dbReference type="GO" id="GO:0008195">
    <property type="term" value="F:phosphatidate phosphatase activity"/>
    <property type="evidence" value="ECO:0007669"/>
    <property type="project" value="TreeGrafter"/>
</dbReference>
<keyword evidence="3 7" id="KW-0812">Transmembrane</keyword>
<evidence type="ECO:0000256" key="1">
    <source>
        <dbReference type="ARBA" id="ARBA00004141"/>
    </source>
</evidence>
<dbReference type="AlphaFoldDB" id="A0A168LH47"/>
<dbReference type="GO" id="GO:0006644">
    <property type="term" value="P:phospholipid metabolic process"/>
    <property type="evidence" value="ECO:0007669"/>
    <property type="project" value="InterPro"/>
</dbReference>
<dbReference type="GO" id="GO:0016020">
    <property type="term" value="C:membrane"/>
    <property type="evidence" value="ECO:0007669"/>
    <property type="project" value="UniProtKB-SubCell"/>
</dbReference>
<dbReference type="SUPFAM" id="SSF48317">
    <property type="entry name" value="Acid phosphatase/Vanadium-dependent haloperoxidase"/>
    <property type="match status" value="1"/>
</dbReference>
<dbReference type="SMART" id="SM00014">
    <property type="entry name" value="acidPPc"/>
    <property type="match status" value="1"/>
</dbReference>
<sequence length="228" mass="25738">MSVVFTQVIKVTVGRPRPDFLDRCQPPLDVTDPPLGLSNYTICTTPMDSHLMKDAFKSFPSGHSSFSFAGLLYLALFLAGKLKLFDELGYTYKGYTFVFPVIGALLVAITRTRDYRHHWHDVCIGSILGALCAYFAYRQYYPDLANPRCQHPFALRFQHQHHHQQESLLPFVSPEGLLPVSDGARGPLDQPNGHRTYDHRASATLGGTGDDILKKDDRPELVYEMHRS</sequence>
<evidence type="ECO:0000256" key="6">
    <source>
        <dbReference type="SAM" id="MobiDB-lite"/>
    </source>
</evidence>
<keyword evidence="5 7" id="KW-0472">Membrane</keyword>
<keyword evidence="10" id="KW-1185">Reference proteome</keyword>
<accession>A0A168LH47</accession>
<dbReference type="PANTHER" id="PTHR10165:SF35">
    <property type="entry name" value="RE23632P"/>
    <property type="match status" value="1"/>
</dbReference>
<dbReference type="InParanoid" id="A0A168LH47"/>
<evidence type="ECO:0000259" key="8">
    <source>
        <dbReference type="SMART" id="SM00014"/>
    </source>
</evidence>
<dbReference type="InterPro" id="IPR000326">
    <property type="entry name" value="PAP2/HPO"/>
</dbReference>
<feature type="transmembrane region" description="Helical" evidence="7">
    <location>
        <begin position="62"/>
        <end position="80"/>
    </location>
</feature>
<evidence type="ECO:0000313" key="9">
    <source>
        <dbReference type="EMBL" id="SAL96771.1"/>
    </source>
</evidence>
<feature type="transmembrane region" description="Helical" evidence="7">
    <location>
        <begin position="92"/>
        <end position="110"/>
    </location>
</feature>
<protein>
    <recommendedName>
        <fullName evidence="8">Phosphatidic acid phosphatase type 2/haloperoxidase domain-containing protein</fullName>
    </recommendedName>
</protein>
<dbReference type="Proteomes" id="UP000078561">
    <property type="component" value="Unassembled WGS sequence"/>
</dbReference>
<evidence type="ECO:0000256" key="2">
    <source>
        <dbReference type="ARBA" id="ARBA00008816"/>
    </source>
</evidence>
<dbReference type="InterPro" id="IPR036938">
    <property type="entry name" value="PAP2/HPO_sf"/>
</dbReference>
<reference evidence="9" key="1">
    <citation type="submission" date="2016-04" db="EMBL/GenBank/DDBJ databases">
        <authorList>
            <person name="Evans L.H."/>
            <person name="Alamgir A."/>
            <person name="Owens N."/>
            <person name="Weber N.D."/>
            <person name="Virtaneva K."/>
            <person name="Barbian K."/>
            <person name="Babar A."/>
            <person name="Rosenke K."/>
        </authorList>
    </citation>
    <scope>NUCLEOTIDE SEQUENCE [LARGE SCALE GENOMIC DNA]</scope>
    <source>
        <strain evidence="9">CBS 101.48</strain>
    </source>
</reference>
<evidence type="ECO:0000256" key="5">
    <source>
        <dbReference type="ARBA" id="ARBA00023136"/>
    </source>
</evidence>
<feature type="domain" description="Phosphatidic acid phosphatase type 2/haloperoxidase" evidence="8">
    <location>
        <begin position="1"/>
        <end position="137"/>
    </location>
</feature>
<evidence type="ECO:0000256" key="3">
    <source>
        <dbReference type="ARBA" id="ARBA00022692"/>
    </source>
</evidence>
<dbReference type="GO" id="GO:0046839">
    <property type="term" value="P:phospholipid dephosphorylation"/>
    <property type="evidence" value="ECO:0007669"/>
    <property type="project" value="TreeGrafter"/>
</dbReference>
<dbReference type="Pfam" id="PF01569">
    <property type="entry name" value="PAP2"/>
    <property type="match status" value="1"/>
</dbReference>
<comment type="similarity">
    <text evidence="2">Belongs to the PA-phosphatase related phosphoesterase family.</text>
</comment>
<dbReference type="InterPro" id="IPR043216">
    <property type="entry name" value="PAP-like"/>
</dbReference>
<evidence type="ECO:0000256" key="7">
    <source>
        <dbReference type="SAM" id="Phobius"/>
    </source>
</evidence>
<dbReference type="EMBL" id="LT551259">
    <property type="protein sequence ID" value="SAL96771.1"/>
    <property type="molecule type" value="Genomic_DNA"/>
</dbReference>
<dbReference type="CDD" id="cd03390">
    <property type="entry name" value="PAP2_containing_1_like"/>
    <property type="match status" value="1"/>
</dbReference>
<proteinExistence type="inferred from homology"/>
<evidence type="ECO:0000256" key="4">
    <source>
        <dbReference type="ARBA" id="ARBA00022989"/>
    </source>
</evidence>
<comment type="subcellular location">
    <subcellularLocation>
        <location evidence="1">Membrane</location>
        <topology evidence="1">Multi-pass membrane protein</topology>
    </subcellularLocation>
</comment>
<name>A0A168LH47_ABSGL</name>
<organism evidence="9">
    <name type="scientific">Absidia glauca</name>
    <name type="common">Pin mould</name>
    <dbReference type="NCBI Taxonomy" id="4829"/>
    <lineage>
        <taxon>Eukaryota</taxon>
        <taxon>Fungi</taxon>
        <taxon>Fungi incertae sedis</taxon>
        <taxon>Mucoromycota</taxon>
        <taxon>Mucoromycotina</taxon>
        <taxon>Mucoromycetes</taxon>
        <taxon>Mucorales</taxon>
        <taxon>Cunninghamellaceae</taxon>
        <taxon>Absidia</taxon>
    </lineage>
</organism>
<dbReference type="OrthoDB" id="8907274at2759"/>
<dbReference type="Gene3D" id="1.20.144.10">
    <property type="entry name" value="Phosphatidic acid phosphatase type 2/haloperoxidase"/>
    <property type="match status" value="1"/>
</dbReference>
<feature type="region of interest" description="Disordered" evidence="6">
    <location>
        <begin position="182"/>
        <end position="218"/>
    </location>
</feature>
<dbReference type="PANTHER" id="PTHR10165">
    <property type="entry name" value="LIPID PHOSPHATE PHOSPHATASE"/>
    <property type="match status" value="1"/>
</dbReference>
<dbReference type="FunCoup" id="A0A168LH47">
    <property type="interactions" value="109"/>
</dbReference>
<dbReference type="STRING" id="4829.A0A168LH47"/>
<gene>
    <name evidence="9" type="primary">ABSGL_02193.1 scaffold 2819</name>
</gene>